<dbReference type="PANTHER" id="PTHR46439:SF1">
    <property type="entry name" value="CYSTEINE-RICH MOTOR NEURON 1 PROTEIN"/>
    <property type="match status" value="1"/>
</dbReference>
<evidence type="ECO:0000313" key="7">
    <source>
        <dbReference type="EMBL" id="KAK0410681.1"/>
    </source>
</evidence>
<dbReference type="SUPFAM" id="SSF57184">
    <property type="entry name" value="Growth factor receptor domain"/>
    <property type="match status" value="1"/>
</dbReference>
<dbReference type="PROSITE" id="PS50184">
    <property type="entry name" value="VWFC_2"/>
    <property type="match status" value="6"/>
</dbReference>
<feature type="domain" description="VWFC" evidence="4">
    <location>
        <begin position="757"/>
        <end position="818"/>
    </location>
</feature>
<evidence type="ECO:0000256" key="2">
    <source>
        <dbReference type="SAM" id="MobiDB-lite"/>
    </source>
</evidence>
<dbReference type="Pfam" id="PF23334">
    <property type="entry name" value="VWC2L_2nd"/>
    <property type="match status" value="3"/>
</dbReference>
<sequence>MPEARLFVLGVHDAADSPPPCSGPRLPGGNHPPDHNLYSSSSVPTSLSLSKLAVILNVGIASSSQMNSSSTVVLFFALFACAFSLKSDRVLDAFSLDLLDSTNRPHGCPECTASCPPLNGCPNRAFDGCGCCELCVGPKGSSCGPGSGVCDKGLHCQPLDSPDSGICKAKKTDLVDRCLHAKCNVTFAVTCPEDSRIHELQGADDSCCPKQLECRCDPEKCDRLVRHCPSGLELVLVAEGQLIPGKCCGIFECRKKHLQCENVQCSDVGSEEPCPEDSFRPPRFIPKDGCCPISSECKCRAAICEPVACAENEVATVKKKGNGVPGQCCDEFVCSKRISAPASSEKQPADVGESFHSQCHHSGKLYDDGDTWHPTNCRICECRKGIAACRDQHCPNVPKTCRWTEKLDNDCCPVCRGCKSDDNSTHEINETWQKDKCTTCTCGEDGREHCQTSICVKTCANPRPVEGQCCDVCDEPTVIEASSTCPSLEHCPLRCENGLDFKDWCYVCACKPSTPPLFIGSDYDDCPKLNETNCNKVCAHGYMSDERGCKVCKCANCPHPDHCYKHCLYGFETNTIGCPVCKCRAKTVVDARLTNSKPDFNKCVSIGEKGSTVLRDSGEMWTDDRCRQCFCEDKVEFCTLISCPEKPDSCPAEHWVKHKGDCCPRCTDHPNRGLSMKHSQTVCHSPGTGRLFVDGETWQLDQCISCTCRVGQVLCSVKKCDALSCDNPIADENNPCCKKCPENEVSLLAYEDNDMGGYCTDEHGIGRAFGQSWWRDECTSCKCEKNSRINCYTQKCPLLRNCAGRPLTVKNLCCPICSDKLTTNSMCSYENSTYRVHEEWREDTCTRCICKPGGAVECIKTQCPPCQDRQPSDGPCCPMCENSYFGGHETEVTVVREQESRNMTLLIVGLCTCVLLIALGFLAFSIKRSVSTSFMKEAPPRDCSILISKKCVGSSSRLNTWKDPIGRRGSVDGVSESLLSTVSDSSSAPSSNSSGIGPHSDTLPLTKSKSQPLGGRAKSTGP</sequence>
<dbReference type="PANTHER" id="PTHR46439">
    <property type="entry name" value="CYSTEINE-RICH MOTOR NEURON 1 PROTEIN"/>
    <property type="match status" value="1"/>
</dbReference>
<dbReference type="Proteomes" id="UP001175271">
    <property type="component" value="Unassembled WGS sequence"/>
</dbReference>
<dbReference type="InterPro" id="IPR009030">
    <property type="entry name" value="Growth_fac_rcpt_cys_sf"/>
</dbReference>
<feature type="transmembrane region" description="Helical" evidence="3">
    <location>
        <begin position="903"/>
        <end position="926"/>
    </location>
</feature>
<keyword evidence="1" id="KW-1015">Disulfide bond</keyword>
<feature type="compositionally biased region" description="Low complexity" evidence="2">
    <location>
        <begin position="978"/>
        <end position="994"/>
    </location>
</feature>
<evidence type="ECO:0000259" key="6">
    <source>
        <dbReference type="PROSITE" id="PS51323"/>
    </source>
</evidence>
<dbReference type="InterPro" id="IPR001007">
    <property type="entry name" value="VWF_dom"/>
</dbReference>
<dbReference type="Pfam" id="PF02822">
    <property type="entry name" value="Antistasin"/>
    <property type="match status" value="2"/>
</dbReference>
<evidence type="ECO:0000256" key="3">
    <source>
        <dbReference type="SAM" id="Phobius"/>
    </source>
</evidence>
<dbReference type="SMART" id="SM00121">
    <property type="entry name" value="IB"/>
    <property type="match status" value="1"/>
</dbReference>
<organism evidence="7 8">
    <name type="scientific">Steinernema hermaphroditum</name>
    <dbReference type="NCBI Taxonomy" id="289476"/>
    <lineage>
        <taxon>Eukaryota</taxon>
        <taxon>Metazoa</taxon>
        <taxon>Ecdysozoa</taxon>
        <taxon>Nematoda</taxon>
        <taxon>Chromadorea</taxon>
        <taxon>Rhabditida</taxon>
        <taxon>Tylenchina</taxon>
        <taxon>Panagrolaimomorpha</taxon>
        <taxon>Strongyloidoidea</taxon>
        <taxon>Steinernematidae</taxon>
        <taxon>Steinernema</taxon>
    </lineage>
</organism>
<evidence type="ECO:0000259" key="5">
    <source>
        <dbReference type="PROSITE" id="PS51252"/>
    </source>
</evidence>
<gene>
    <name evidence="7" type="ORF">QR680_005271</name>
</gene>
<dbReference type="InterPro" id="IPR000867">
    <property type="entry name" value="IGFBP-like"/>
</dbReference>
<dbReference type="Pfam" id="PF00093">
    <property type="entry name" value="VWC"/>
    <property type="match status" value="3"/>
</dbReference>
<keyword evidence="3" id="KW-0472">Membrane</keyword>
<feature type="region of interest" description="Disordered" evidence="2">
    <location>
        <begin position="15"/>
        <end position="39"/>
    </location>
</feature>
<dbReference type="SUPFAM" id="SSF57603">
    <property type="entry name" value="FnI-like domain"/>
    <property type="match status" value="6"/>
</dbReference>
<dbReference type="SMART" id="SM00214">
    <property type="entry name" value="VWC"/>
    <property type="match status" value="6"/>
</dbReference>
<feature type="domain" description="VWFC" evidence="4">
    <location>
        <begin position="416"/>
        <end position="474"/>
    </location>
</feature>
<protein>
    <recommendedName>
        <fullName evidence="9">VWFC domain-containing protein</fullName>
    </recommendedName>
</protein>
<evidence type="ECO:0000259" key="4">
    <source>
        <dbReference type="PROSITE" id="PS50184"/>
    </source>
</evidence>
<evidence type="ECO:0000256" key="1">
    <source>
        <dbReference type="ARBA" id="ARBA00023157"/>
    </source>
</evidence>
<feature type="domain" description="IGFBP N-terminal" evidence="6">
    <location>
        <begin position="104"/>
        <end position="170"/>
    </location>
</feature>
<dbReference type="PROSITE" id="PS51323">
    <property type="entry name" value="IGFBP_N_2"/>
    <property type="match status" value="1"/>
</dbReference>
<feature type="domain" description="VWFC" evidence="4">
    <location>
        <begin position="825"/>
        <end position="881"/>
    </location>
</feature>
<dbReference type="Gene3D" id="6.20.200.20">
    <property type="match status" value="5"/>
</dbReference>
<dbReference type="InterPro" id="IPR052624">
    <property type="entry name" value="CRIM1"/>
</dbReference>
<feature type="domain" description="VWFC" evidence="4">
    <location>
        <begin position="601"/>
        <end position="667"/>
    </location>
</feature>
<accession>A0AA39HST3</accession>
<dbReference type="GO" id="GO:0005576">
    <property type="term" value="C:extracellular region"/>
    <property type="evidence" value="ECO:0007669"/>
    <property type="project" value="InterPro"/>
</dbReference>
<evidence type="ECO:0000313" key="8">
    <source>
        <dbReference type="Proteomes" id="UP001175271"/>
    </source>
</evidence>
<keyword evidence="8" id="KW-1185">Reference proteome</keyword>
<keyword evidence="3" id="KW-0812">Transmembrane</keyword>
<dbReference type="PROSITE" id="PS51252">
    <property type="entry name" value="ANTISTASIN"/>
    <property type="match status" value="2"/>
</dbReference>
<dbReference type="InterPro" id="IPR004094">
    <property type="entry name" value="Antistasin-like"/>
</dbReference>
<dbReference type="GO" id="GO:0004867">
    <property type="term" value="F:serine-type endopeptidase inhibitor activity"/>
    <property type="evidence" value="ECO:0007669"/>
    <property type="project" value="InterPro"/>
</dbReference>
<comment type="caution">
    <text evidence="7">The sequence shown here is derived from an EMBL/GenBank/DDBJ whole genome shotgun (WGS) entry which is preliminary data.</text>
</comment>
<feature type="domain" description="Antistasin-like" evidence="5">
    <location>
        <begin position="557"/>
        <end position="583"/>
    </location>
</feature>
<feature type="region of interest" description="Disordered" evidence="2">
    <location>
        <begin position="978"/>
        <end position="1022"/>
    </location>
</feature>
<reference evidence="7" key="1">
    <citation type="submission" date="2023-06" db="EMBL/GenBank/DDBJ databases">
        <title>Genomic analysis of the entomopathogenic nematode Steinernema hermaphroditum.</title>
        <authorList>
            <person name="Schwarz E.M."/>
            <person name="Heppert J.K."/>
            <person name="Baniya A."/>
            <person name="Schwartz H.T."/>
            <person name="Tan C.-H."/>
            <person name="Antoshechkin I."/>
            <person name="Sternberg P.W."/>
            <person name="Goodrich-Blair H."/>
            <person name="Dillman A.R."/>
        </authorList>
    </citation>
    <scope>NUCLEOTIDE SEQUENCE</scope>
    <source>
        <strain evidence="7">PS9179</strain>
        <tissue evidence="7">Whole animal</tissue>
    </source>
</reference>
<dbReference type="AlphaFoldDB" id="A0AA39HST3"/>
<feature type="domain" description="VWFC" evidence="4">
    <location>
        <begin position="357"/>
        <end position="416"/>
    </location>
</feature>
<feature type="domain" description="VWFC" evidence="4">
    <location>
        <begin position="681"/>
        <end position="741"/>
    </location>
</feature>
<name>A0AA39HST3_9BILA</name>
<evidence type="ECO:0008006" key="9">
    <source>
        <dbReference type="Google" id="ProtNLM"/>
    </source>
</evidence>
<keyword evidence="3" id="KW-1133">Transmembrane helix</keyword>
<dbReference type="Gene3D" id="2.10.22.10">
    <property type="entry name" value="Antistasin, domain 1"/>
    <property type="match status" value="1"/>
</dbReference>
<dbReference type="EMBL" id="JAUCMV010000003">
    <property type="protein sequence ID" value="KAK0410681.1"/>
    <property type="molecule type" value="Genomic_DNA"/>
</dbReference>
<feature type="domain" description="Antistasin-like" evidence="5">
    <location>
        <begin position="526"/>
        <end position="554"/>
    </location>
</feature>
<proteinExistence type="predicted"/>
<dbReference type="PROSITE" id="PS01208">
    <property type="entry name" value="VWFC_1"/>
    <property type="match status" value="5"/>
</dbReference>